<dbReference type="PANTHER" id="PTHR28187">
    <property type="entry name" value="PROTEIN RCR1-RELATED"/>
    <property type="match status" value="1"/>
</dbReference>
<reference evidence="3" key="2">
    <citation type="submission" date="2020-02" db="EMBL/GenBank/DDBJ databases">
        <authorList>
            <person name="Gilchrist C.L.M."/>
            <person name="Chooi Y.-H."/>
        </authorList>
    </citation>
    <scope>NUCLEOTIDE SEQUENCE</scope>
    <source>
        <strain evidence="3">MST-FP2251</strain>
    </source>
</reference>
<name>A0AAD4CK85_ASPNN</name>
<evidence type="ECO:0000313" key="3">
    <source>
        <dbReference type="EMBL" id="KAF9888060.1"/>
    </source>
</evidence>
<evidence type="ECO:0000256" key="2">
    <source>
        <dbReference type="SAM" id="Phobius"/>
    </source>
</evidence>
<feature type="compositionally biased region" description="Polar residues" evidence="1">
    <location>
        <begin position="129"/>
        <end position="138"/>
    </location>
</feature>
<dbReference type="AlphaFoldDB" id="A0AAD4CK85"/>
<accession>A0AAD4CK85</accession>
<dbReference type="Pfam" id="PF12273">
    <property type="entry name" value="RCR"/>
    <property type="match status" value="1"/>
</dbReference>
<feature type="region of interest" description="Disordered" evidence="1">
    <location>
        <begin position="61"/>
        <end position="155"/>
    </location>
</feature>
<dbReference type="InterPro" id="IPR020999">
    <property type="entry name" value="Chitin_synth_reg_RCR"/>
</dbReference>
<dbReference type="Proteomes" id="UP001194746">
    <property type="component" value="Unassembled WGS sequence"/>
</dbReference>
<keyword evidence="4" id="KW-1185">Reference proteome</keyword>
<dbReference type="EMBL" id="VCAU01000052">
    <property type="protein sequence ID" value="KAF9888060.1"/>
    <property type="molecule type" value="Genomic_DNA"/>
</dbReference>
<keyword evidence="2" id="KW-1133">Transmembrane helix</keyword>
<feature type="transmembrane region" description="Helical" evidence="2">
    <location>
        <begin position="31"/>
        <end position="53"/>
    </location>
</feature>
<evidence type="ECO:0008006" key="5">
    <source>
        <dbReference type="Google" id="ProtNLM"/>
    </source>
</evidence>
<feature type="compositionally biased region" description="Pro residues" evidence="1">
    <location>
        <begin position="72"/>
        <end position="84"/>
    </location>
</feature>
<evidence type="ECO:0000313" key="4">
    <source>
        <dbReference type="Proteomes" id="UP001194746"/>
    </source>
</evidence>
<dbReference type="PANTHER" id="PTHR28187:SF1">
    <property type="entry name" value="PROTEIN RCR1-RELATED"/>
    <property type="match status" value="1"/>
</dbReference>
<feature type="compositionally biased region" description="Low complexity" evidence="1">
    <location>
        <begin position="85"/>
        <end position="105"/>
    </location>
</feature>
<reference evidence="3" key="1">
    <citation type="journal article" date="2019" name="Beilstein J. Org. Chem.">
        <title>Nanangenines: drimane sesquiterpenoids as the dominant metabolite cohort of a novel Australian fungus, Aspergillus nanangensis.</title>
        <authorList>
            <person name="Lacey H.J."/>
            <person name="Gilchrist C.L.M."/>
            <person name="Crombie A."/>
            <person name="Kalaitzis J.A."/>
            <person name="Vuong D."/>
            <person name="Rutledge P.J."/>
            <person name="Turner P."/>
            <person name="Pitt J.I."/>
            <person name="Lacey E."/>
            <person name="Chooi Y.H."/>
            <person name="Piggott A.M."/>
        </authorList>
    </citation>
    <scope>NUCLEOTIDE SEQUENCE</scope>
    <source>
        <strain evidence="3">MST-FP2251</strain>
    </source>
</reference>
<comment type="caution">
    <text evidence="3">The sequence shown here is derived from an EMBL/GenBank/DDBJ whole genome shotgun (WGS) entry which is preliminary data.</text>
</comment>
<evidence type="ECO:0000256" key="1">
    <source>
        <dbReference type="SAM" id="MobiDB-lite"/>
    </source>
</evidence>
<sequence>MGVIAPRRNCGYDWNNNWVCSNSSWNNWGRWVAFAVIVGCAFIIFFLFTCYNARRRRGRGLRPHPGTAWMAGPPPAYTQQPPPQHGSSQQPYYNADPYYQQQAPPQYSPPPPQNYGYFGGQQQGIELQPPQNAYQTSGDRVYPSPMGPPPNNGKG</sequence>
<feature type="compositionally biased region" description="Pro residues" evidence="1">
    <location>
        <begin position="145"/>
        <end position="155"/>
    </location>
</feature>
<organism evidence="3 4">
    <name type="scientific">Aspergillus nanangensis</name>
    <dbReference type="NCBI Taxonomy" id="2582783"/>
    <lineage>
        <taxon>Eukaryota</taxon>
        <taxon>Fungi</taxon>
        <taxon>Dikarya</taxon>
        <taxon>Ascomycota</taxon>
        <taxon>Pezizomycotina</taxon>
        <taxon>Eurotiomycetes</taxon>
        <taxon>Eurotiomycetidae</taxon>
        <taxon>Eurotiales</taxon>
        <taxon>Aspergillaceae</taxon>
        <taxon>Aspergillus</taxon>
        <taxon>Aspergillus subgen. Circumdati</taxon>
    </lineage>
</organism>
<proteinExistence type="predicted"/>
<protein>
    <recommendedName>
        <fullName evidence="5">Chitin synthesis regulation, resistance to congo red-domain-containing protein</fullName>
    </recommendedName>
</protein>
<keyword evidence="2" id="KW-0812">Transmembrane</keyword>
<dbReference type="GO" id="GO:0016192">
    <property type="term" value="P:vesicle-mediated transport"/>
    <property type="evidence" value="ECO:0007669"/>
    <property type="project" value="TreeGrafter"/>
</dbReference>
<gene>
    <name evidence="3" type="ORF">FE257_009325</name>
</gene>
<keyword evidence="2" id="KW-0472">Membrane</keyword>